<dbReference type="Proteomes" id="UP000009168">
    <property type="component" value="Unassembled WGS sequence"/>
</dbReference>
<organism evidence="4 5">
    <name type="scientific">Tetrahymena thermophila (strain SB210)</name>
    <dbReference type="NCBI Taxonomy" id="312017"/>
    <lineage>
        <taxon>Eukaryota</taxon>
        <taxon>Sar</taxon>
        <taxon>Alveolata</taxon>
        <taxon>Ciliophora</taxon>
        <taxon>Intramacronucleata</taxon>
        <taxon>Oligohymenophorea</taxon>
        <taxon>Hymenostomatida</taxon>
        <taxon>Tetrahymenina</taxon>
        <taxon>Tetrahymenidae</taxon>
        <taxon>Tetrahymena</taxon>
    </lineage>
</organism>
<accession>I7MKW2</accession>
<dbReference type="OrthoDB" id="438431at2759"/>
<dbReference type="eggNOG" id="KOG4626">
    <property type="taxonomic scope" value="Eukaryota"/>
</dbReference>
<keyword evidence="5" id="KW-1185">Reference proteome</keyword>
<protein>
    <submittedName>
        <fullName evidence="4">Tetratricopeptide repeat protein</fullName>
    </submittedName>
</protein>
<dbReference type="PROSITE" id="PS50005">
    <property type="entry name" value="TPR"/>
    <property type="match status" value="3"/>
</dbReference>
<dbReference type="SUPFAM" id="SSF48452">
    <property type="entry name" value="TPR-like"/>
    <property type="match status" value="1"/>
</dbReference>
<dbReference type="SUPFAM" id="SSF56112">
    <property type="entry name" value="Protein kinase-like (PK-like)"/>
    <property type="match status" value="1"/>
</dbReference>
<gene>
    <name evidence="4" type="ORF">TTHERM_00220980</name>
</gene>
<dbReference type="GeneID" id="7833825"/>
<sequence length="511" mass="59992">MESSSKQIQDILSKISLEIINENDFLGQNVQTPIYIAQDKFAGKKYEVLIVQDSCDSQNVYNQFFSKVFQQQLINRHIELVPKIVKHIQENNILVCQFEYPGIPLQQFAQENPLFFERVIQIIQQFTFSFCELLKLGFYFSFYDFSNIRVRNDHSIYLSPFNLQNQNDASLELKKEIYQNFIQGIIDILERQNIDTVDTNILQLDIICYLKQINLQIQSTQYDFQSTLQSIQNGLNIYVAKKSKDIMREIELLRTKGEFNRMALLQQILIQIDPCDFFMQYEMGITYKKLNKIDLALRHLKKSVELNSSFDQAYVEIGTIHLYEFMDIDQAQQYFQLAIENNSLNADAYFNLGYCYLNKGQSDQSIPLYKKCLEINDKHAQALLDLGWQSYLLGNIEQALDYYAKSFDADKTIDSTLLNTINCLYILKRQQETKYFIELISSLDGLLKYTQRLIVLDPLNSFLYHDLGIIYLLTGENNKAKISFKKCLEVKPDYLYKDFLKEMIENIQNSF</sequence>
<dbReference type="InterPro" id="IPR011009">
    <property type="entry name" value="Kinase-like_dom_sf"/>
</dbReference>
<dbReference type="KEGG" id="tet:TTHERM_00220980"/>
<name>I7MKW2_TETTS</name>
<feature type="repeat" description="TPR" evidence="3">
    <location>
        <begin position="346"/>
        <end position="379"/>
    </location>
</feature>
<reference evidence="5" key="1">
    <citation type="journal article" date="2006" name="PLoS Biol.">
        <title>Macronuclear genome sequence of the ciliate Tetrahymena thermophila, a model eukaryote.</title>
        <authorList>
            <person name="Eisen J.A."/>
            <person name="Coyne R.S."/>
            <person name="Wu M."/>
            <person name="Wu D."/>
            <person name="Thiagarajan M."/>
            <person name="Wortman J.R."/>
            <person name="Badger J.H."/>
            <person name="Ren Q."/>
            <person name="Amedeo P."/>
            <person name="Jones K.M."/>
            <person name="Tallon L.J."/>
            <person name="Delcher A.L."/>
            <person name="Salzberg S.L."/>
            <person name="Silva J.C."/>
            <person name="Haas B.J."/>
            <person name="Majoros W.H."/>
            <person name="Farzad M."/>
            <person name="Carlton J.M."/>
            <person name="Smith R.K. Jr."/>
            <person name="Garg J."/>
            <person name="Pearlman R.E."/>
            <person name="Karrer K.M."/>
            <person name="Sun L."/>
            <person name="Manning G."/>
            <person name="Elde N.C."/>
            <person name="Turkewitz A.P."/>
            <person name="Asai D.J."/>
            <person name="Wilkes D.E."/>
            <person name="Wang Y."/>
            <person name="Cai H."/>
            <person name="Collins K."/>
            <person name="Stewart B.A."/>
            <person name="Lee S.R."/>
            <person name="Wilamowska K."/>
            <person name="Weinberg Z."/>
            <person name="Ruzzo W.L."/>
            <person name="Wloga D."/>
            <person name="Gaertig J."/>
            <person name="Frankel J."/>
            <person name="Tsao C.-C."/>
            <person name="Gorovsky M.A."/>
            <person name="Keeling P.J."/>
            <person name="Waller R.F."/>
            <person name="Patron N.J."/>
            <person name="Cherry J.M."/>
            <person name="Stover N.A."/>
            <person name="Krieger C.J."/>
            <person name="del Toro C."/>
            <person name="Ryder H.F."/>
            <person name="Williamson S.C."/>
            <person name="Barbeau R.A."/>
            <person name="Hamilton E.P."/>
            <person name="Orias E."/>
        </authorList>
    </citation>
    <scope>NUCLEOTIDE SEQUENCE [LARGE SCALE GENOMIC DNA]</scope>
    <source>
        <strain evidence="5">SB210</strain>
    </source>
</reference>
<dbReference type="OMA" id="EINDKHA"/>
<evidence type="ECO:0000256" key="1">
    <source>
        <dbReference type="ARBA" id="ARBA00022803"/>
    </source>
</evidence>
<dbReference type="Pfam" id="PF00515">
    <property type="entry name" value="TPR_1"/>
    <property type="match status" value="1"/>
</dbReference>
<dbReference type="Pfam" id="PF13181">
    <property type="entry name" value="TPR_8"/>
    <property type="match status" value="2"/>
</dbReference>
<dbReference type="Gene3D" id="1.25.40.10">
    <property type="entry name" value="Tetratricopeptide repeat domain"/>
    <property type="match status" value="3"/>
</dbReference>
<dbReference type="PANTHER" id="PTHR12558:SF13">
    <property type="entry name" value="CELL DIVISION CYCLE PROTEIN 27 HOMOLOG"/>
    <property type="match status" value="1"/>
</dbReference>
<keyword evidence="1 3" id="KW-0802">TPR repeat</keyword>
<evidence type="ECO:0000256" key="2">
    <source>
        <dbReference type="ARBA" id="ARBA00038210"/>
    </source>
</evidence>
<feature type="repeat" description="TPR" evidence="3">
    <location>
        <begin position="277"/>
        <end position="310"/>
    </location>
</feature>
<feature type="repeat" description="TPR" evidence="3">
    <location>
        <begin position="461"/>
        <end position="494"/>
    </location>
</feature>
<dbReference type="InterPro" id="IPR011990">
    <property type="entry name" value="TPR-like_helical_dom_sf"/>
</dbReference>
<evidence type="ECO:0000313" key="5">
    <source>
        <dbReference type="Proteomes" id="UP000009168"/>
    </source>
</evidence>
<dbReference type="AlphaFoldDB" id="I7MKW2"/>
<dbReference type="SMART" id="SM00028">
    <property type="entry name" value="TPR"/>
    <property type="match status" value="4"/>
</dbReference>
<dbReference type="HOGENOM" id="CLU_533746_0_0_1"/>
<evidence type="ECO:0000256" key="3">
    <source>
        <dbReference type="PROSITE-ProRule" id="PRU00339"/>
    </source>
</evidence>
<proteinExistence type="inferred from homology"/>
<dbReference type="PROSITE" id="PS50293">
    <property type="entry name" value="TPR_REGION"/>
    <property type="match status" value="1"/>
</dbReference>
<dbReference type="PANTHER" id="PTHR12558">
    <property type="entry name" value="CELL DIVISION CYCLE 16,23,27"/>
    <property type="match status" value="1"/>
</dbReference>
<dbReference type="EMBL" id="GG662621">
    <property type="protein sequence ID" value="EAS00425.1"/>
    <property type="molecule type" value="Genomic_DNA"/>
</dbReference>
<comment type="similarity">
    <text evidence="2">Belongs to the APC3/CDC27 family.</text>
</comment>
<dbReference type="RefSeq" id="XP_001020670.1">
    <property type="nucleotide sequence ID" value="XM_001020670.3"/>
</dbReference>
<dbReference type="InParanoid" id="I7MKW2"/>
<dbReference type="InterPro" id="IPR019734">
    <property type="entry name" value="TPR_rpt"/>
</dbReference>
<evidence type="ECO:0000313" key="4">
    <source>
        <dbReference type="EMBL" id="EAS00425.1"/>
    </source>
</evidence>